<dbReference type="EMBL" id="JACCJB010000022">
    <property type="protein sequence ID" value="KAF6218302.1"/>
    <property type="molecule type" value="Genomic_DNA"/>
</dbReference>
<dbReference type="SMART" id="SM00664">
    <property type="entry name" value="DoH"/>
    <property type="match status" value="1"/>
</dbReference>
<evidence type="ECO:0000313" key="10">
    <source>
        <dbReference type="EMBL" id="KAF6218302.1"/>
    </source>
</evidence>
<evidence type="ECO:0000256" key="5">
    <source>
        <dbReference type="ARBA" id="ARBA00022989"/>
    </source>
</evidence>
<dbReference type="CDD" id="cd09630">
    <property type="entry name" value="CDH_like_cytochrome"/>
    <property type="match status" value="1"/>
</dbReference>
<proteinExistence type="predicted"/>
<dbReference type="Pfam" id="PF16010">
    <property type="entry name" value="CDH-cyt"/>
    <property type="match status" value="1"/>
</dbReference>
<keyword evidence="3 7" id="KW-0812">Transmembrane</keyword>
<feature type="chain" id="PRO_5034981518" description="Cytochrome b561 domain-containing protein" evidence="8">
    <location>
        <begin position="34"/>
        <end position="404"/>
    </location>
</feature>
<evidence type="ECO:0000256" key="6">
    <source>
        <dbReference type="ARBA" id="ARBA00023136"/>
    </source>
</evidence>
<reference evidence="10 11" key="1">
    <citation type="journal article" date="2020" name="Genomics">
        <title>Complete, high-quality genomes from long-read metagenomic sequencing of two wolf lichen thalli reveals enigmatic genome architecture.</title>
        <authorList>
            <person name="McKenzie S.K."/>
            <person name="Walston R.F."/>
            <person name="Allen J.L."/>
        </authorList>
    </citation>
    <scope>NUCLEOTIDE SEQUENCE [LARGE SCALE GENOMIC DNA]</scope>
    <source>
        <strain evidence="10">WasteWater1</strain>
    </source>
</reference>
<dbReference type="InterPro" id="IPR006593">
    <property type="entry name" value="Cyt_b561/ferric_Rdtase_TM"/>
</dbReference>
<dbReference type="RefSeq" id="XP_037147737.1">
    <property type="nucleotide sequence ID" value="XM_037296556.1"/>
</dbReference>
<keyword evidence="5 7" id="KW-1133">Transmembrane helix</keyword>
<dbReference type="PANTHER" id="PTHR47797:SF3">
    <property type="entry name" value="CYTOCHROME B561 DOMAIN-CONTAINING PROTEIN"/>
    <property type="match status" value="1"/>
</dbReference>
<evidence type="ECO:0000256" key="3">
    <source>
        <dbReference type="ARBA" id="ARBA00022692"/>
    </source>
</evidence>
<organism evidence="10 11">
    <name type="scientific">Letharia lupina</name>
    <dbReference type="NCBI Taxonomy" id="560253"/>
    <lineage>
        <taxon>Eukaryota</taxon>
        <taxon>Fungi</taxon>
        <taxon>Dikarya</taxon>
        <taxon>Ascomycota</taxon>
        <taxon>Pezizomycotina</taxon>
        <taxon>Lecanoromycetes</taxon>
        <taxon>OSLEUM clade</taxon>
        <taxon>Lecanoromycetidae</taxon>
        <taxon>Lecanorales</taxon>
        <taxon>Lecanorineae</taxon>
        <taxon>Parmeliaceae</taxon>
        <taxon>Letharia</taxon>
    </lineage>
</organism>
<comment type="caution">
    <text evidence="10">The sequence shown here is derived from an EMBL/GenBank/DDBJ whole genome shotgun (WGS) entry which is preliminary data.</text>
</comment>
<dbReference type="CDD" id="cd08760">
    <property type="entry name" value="Cyt_b561_FRRS1_like"/>
    <property type="match status" value="1"/>
</dbReference>
<evidence type="ECO:0000256" key="2">
    <source>
        <dbReference type="ARBA" id="ARBA00022448"/>
    </source>
</evidence>
<protein>
    <recommendedName>
        <fullName evidence="9">Cytochrome b561 domain-containing protein</fullName>
    </recommendedName>
</protein>
<feature type="transmembrane region" description="Helical" evidence="7">
    <location>
        <begin position="355"/>
        <end position="377"/>
    </location>
</feature>
<evidence type="ECO:0000313" key="11">
    <source>
        <dbReference type="Proteomes" id="UP000593566"/>
    </source>
</evidence>
<dbReference type="GeneID" id="59334053"/>
<feature type="signal peptide" evidence="8">
    <location>
        <begin position="1"/>
        <end position="33"/>
    </location>
</feature>
<feature type="transmembrane region" description="Helical" evidence="7">
    <location>
        <begin position="329"/>
        <end position="349"/>
    </location>
</feature>
<evidence type="ECO:0000256" key="4">
    <source>
        <dbReference type="ARBA" id="ARBA00022982"/>
    </source>
</evidence>
<evidence type="ECO:0000259" key="9">
    <source>
        <dbReference type="PROSITE" id="PS50939"/>
    </source>
</evidence>
<feature type="transmembrane region" description="Helical" evidence="7">
    <location>
        <begin position="218"/>
        <end position="245"/>
    </location>
</feature>
<dbReference type="InterPro" id="IPR015920">
    <property type="entry name" value="Cellobiose_DH-like_cyt"/>
</dbReference>
<dbReference type="SMART" id="SM00665">
    <property type="entry name" value="B561"/>
    <property type="match status" value="1"/>
</dbReference>
<dbReference type="Proteomes" id="UP000593566">
    <property type="component" value="Unassembled WGS sequence"/>
</dbReference>
<dbReference type="InterPro" id="IPR005018">
    <property type="entry name" value="DOMON_domain"/>
</dbReference>
<dbReference type="AlphaFoldDB" id="A0A8H6F7N1"/>
<keyword evidence="2" id="KW-0813">Transport</keyword>
<keyword evidence="4" id="KW-0249">Electron transport</keyword>
<dbReference type="SUPFAM" id="SSF49344">
    <property type="entry name" value="CBD9-like"/>
    <property type="match status" value="1"/>
</dbReference>
<sequence length="404" mass="42989">MHHDLQSSACSRVFSYIALTLLRFLTLPPSALASDAQFYDSSSKIGFAVSSAPNSSSTNLLFQLSAPQAAGWGAVGSGTRMDGSLMFVIYASGKDNGVTVSVRTAHGHDTPEATNDIDLVVLSTTIQNSTMTANVVCYNCTRWSSGSSIDVNSTKQPWIWAVGPGDSLVSASQSANFNQHASNGNFFADMTAARSDSPTTAPNISGTSNVNTKPLSSAFSALVVIHAIGLAGSFFLLFPLGVILLRWFGSFKFHWMLQVAASAICLVGLICAISLSVLDPEYASFNQTHQILGIITVAVLLPQIYFGYSHHLNYKKLGQRTTVSYLHLWSGRSVVLLGMVNAVLGFVLADSNTGAVVVAVLAVTILVITALVVFFGAKKRRSALNANSSHSSDIALNRYESFRG</sequence>
<evidence type="ECO:0000256" key="1">
    <source>
        <dbReference type="ARBA" id="ARBA00004370"/>
    </source>
</evidence>
<dbReference type="GO" id="GO:0016020">
    <property type="term" value="C:membrane"/>
    <property type="evidence" value="ECO:0007669"/>
    <property type="project" value="UniProtKB-SubCell"/>
</dbReference>
<dbReference type="PANTHER" id="PTHR47797">
    <property type="entry name" value="DEHYDROGENASE, PUTATIVE (AFU_ORTHOLOGUE AFUA_8G05805)-RELATED"/>
    <property type="match status" value="1"/>
</dbReference>
<dbReference type="Pfam" id="PF03188">
    <property type="entry name" value="Cytochrom_B561"/>
    <property type="match status" value="1"/>
</dbReference>
<feature type="transmembrane region" description="Helical" evidence="7">
    <location>
        <begin position="290"/>
        <end position="308"/>
    </location>
</feature>
<feature type="domain" description="Cytochrome b561" evidence="9">
    <location>
        <begin position="187"/>
        <end position="384"/>
    </location>
</feature>
<keyword evidence="11" id="KW-1185">Reference proteome</keyword>
<comment type="subcellular location">
    <subcellularLocation>
        <location evidence="1">Membrane</location>
    </subcellularLocation>
</comment>
<keyword evidence="6 7" id="KW-0472">Membrane</keyword>
<dbReference type="Gene3D" id="1.20.120.1770">
    <property type="match status" value="1"/>
</dbReference>
<feature type="transmembrane region" description="Helical" evidence="7">
    <location>
        <begin position="257"/>
        <end position="278"/>
    </location>
</feature>
<evidence type="ECO:0000256" key="7">
    <source>
        <dbReference type="SAM" id="Phobius"/>
    </source>
</evidence>
<keyword evidence="8" id="KW-0732">Signal</keyword>
<dbReference type="Gene3D" id="2.60.40.1210">
    <property type="entry name" value="Cellobiose dehydrogenase, cytochrome domain"/>
    <property type="match status" value="1"/>
</dbReference>
<gene>
    <name evidence="10" type="ORF">HO133_005648</name>
</gene>
<evidence type="ECO:0000256" key="8">
    <source>
        <dbReference type="SAM" id="SignalP"/>
    </source>
</evidence>
<dbReference type="PROSITE" id="PS50939">
    <property type="entry name" value="CYTOCHROME_B561"/>
    <property type="match status" value="1"/>
</dbReference>
<accession>A0A8H6F7N1</accession>
<name>A0A8H6F7N1_9LECA</name>